<dbReference type="EMBL" id="GBHO01031490">
    <property type="protein sequence ID" value="JAG12114.1"/>
    <property type="molecule type" value="Transcribed_RNA"/>
</dbReference>
<evidence type="ECO:0000256" key="1">
    <source>
        <dbReference type="SAM" id="MobiDB-lite"/>
    </source>
</evidence>
<accession>A0A0A9WWN4</accession>
<sequence>EQALEGEASRAIRGLDTTNANYTIAVERLKERFAKPGILKDSHYVALQQLPRASSDVSECRKVLDEIEQHLQVLKSLGEDINHTGLRSTILDKFPGDVLHDLRQYTKSDDESVDVIRDYLKQVISTREDFSRREAIKTMGQASISGFTTEAFFARESQHKQNKHDHQISKRYKHRNNNERNSNFNQNSIRHKRRLSEGPGQPSTTPRVNEPPPKKPR</sequence>
<feature type="non-terminal residue" evidence="2">
    <location>
        <position position="217"/>
    </location>
</feature>
<proteinExistence type="predicted"/>
<gene>
    <name evidence="2" type="primary">tnfaip8</name>
    <name evidence="2" type="ORF">CM83_257</name>
</gene>
<reference evidence="2" key="2">
    <citation type="submission" date="2014-07" db="EMBL/GenBank/DDBJ databases">
        <authorList>
            <person name="Hull J."/>
        </authorList>
    </citation>
    <scope>NUCLEOTIDE SEQUENCE</scope>
</reference>
<protein>
    <submittedName>
        <fullName evidence="2">Tumor necrosis factor alpha-induced protein 8</fullName>
    </submittedName>
</protein>
<dbReference type="Pfam" id="PF03564">
    <property type="entry name" value="DUF1759"/>
    <property type="match status" value="1"/>
</dbReference>
<evidence type="ECO:0000313" key="2">
    <source>
        <dbReference type="EMBL" id="JAG12114.1"/>
    </source>
</evidence>
<name>A0A0A9WWN4_LYGHE</name>
<dbReference type="InterPro" id="IPR005312">
    <property type="entry name" value="DUF1759"/>
</dbReference>
<organism evidence="2">
    <name type="scientific">Lygus hesperus</name>
    <name type="common">Western plant bug</name>
    <dbReference type="NCBI Taxonomy" id="30085"/>
    <lineage>
        <taxon>Eukaryota</taxon>
        <taxon>Metazoa</taxon>
        <taxon>Ecdysozoa</taxon>
        <taxon>Arthropoda</taxon>
        <taxon>Hexapoda</taxon>
        <taxon>Insecta</taxon>
        <taxon>Pterygota</taxon>
        <taxon>Neoptera</taxon>
        <taxon>Paraneoptera</taxon>
        <taxon>Hemiptera</taxon>
        <taxon>Heteroptera</taxon>
        <taxon>Panheteroptera</taxon>
        <taxon>Cimicomorpha</taxon>
        <taxon>Miridae</taxon>
        <taxon>Mirini</taxon>
        <taxon>Lygus</taxon>
    </lineage>
</organism>
<dbReference type="AlphaFoldDB" id="A0A0A9WWN4"/>
<feature type="non-terminal residue" evidence="2">
    <location>
        <position position="1"/>
    </location>
</feature>
<reference evidence="2" key="1">
    <citation type="journal article" date="2014" name="PLoS ONE">
        <title>Transcriptome-Based Identification of ABC Transporters in the Western Tarnished Plant Bug Lygus hesperus.</title>
        <authorList>
            <person name="Hull J.J."/>
            <person name="Chaney K."/>
            <person name="Geib S.M."/>
            <person name="Fabrick J.A."/>
            <person name="Brent C.S."/>
            <person name="Walsh D."/>
            <person name="Lavine L.C."/>
        </authorList>
    </citation>
    <scope>NUCLEOTIDE SEQUENCE</scope>
</reference>
<feature type="compositionally biased region" description="Basic and acidic residues" evidence="1">
    <location>
        <begin position="156"/>
        <end position="168"/>
    </location>
</feature>
<feature type="region of interest" description="Disordered" evidence="1">
    <location>
        <begin position="156"/>
        <end position="217"/>
    </location>
</feature>